<gene>
    <name evidence="2" type="primary">WFDC10B</name>
</gene>
<dbReference type="AlphaFoldDB" id="A0A8C5V6U8"/>
<keyword evidence="1" id="KW-0732">Signal</keyword>
<dbReference type="GO" id="GO:0030414">
    <property type="term" value="F:peptidase inhibitor activity"/>
    <property type="evidence" value="ECO:0007669"/>
    <property type="project" value="InterPro"/>
</dbReference>
<evidence type="ECO:0000313" key="3">
    <source>
        <dbReference type="Proteomes" id="UP000694394"/>
    </source>
</evidence>
<dbReference type="GO" id="GO:0005576">
    <property type="term" value="C:extracellular region"/>
    <property type="evidence" value="ECO:0007669"/>
    <property type="project" value="InterPro"/>
</dbReference>
<dbReference type="EMBL" id="ABDC03021831">
    <property type="status" value="NOT_ANNOTATED_CDS"/>
    <property type="molecule type" value="Genomic_DNA"/>
</dbReference>
<dbReference type="Ensembl" id="ENSMICT00000015999.3">
    <property type="protein sequence ID" value="ENSMICP00000014584.3"/>
    <property type="gene ID" value="ENSMICG00000011195.3"/>
</dbReference>
<accession>A0A8C5V6U8</accession>
<organism evidence="2 3">
    <name type="scientific">Microcebus murinus</name>
    <name type="common">Gray mouse lemur</name>
    <name type="synonym">Lemur murinus</name>
    <dbReference type="NCBI Taxonomy" id="30608"/>
    <lineage>
        <taxon>Eukaryota</taxon>
        <taxon>Metazoa</taxon>
        <taxon>Chordata</taxon>
        <taxon>Craniata</taxon>
        <taxon>Vertebrata</taxon>
        <taxon>Euteleostomi</taxon>
        <taxon>Mammalia</taxon>
        <taxon>Eutheria</taxon>
        <taxon>Euarchontoglires</taxon>
        <taxon>Primates</taxon>
        <taxon>Strepsirrhini</taxon>
        <taxon>Lemuriformes</taxon>
        <taxon>Cheirogaleidae</taxon>
        <taxon>Microcebus</taxon>
    </lineage>
</organism>
<evidence type="ECO:0000313" key="2">
    <source>
        <dbReference type="Ensembl" id="ENSMICP00000014584.3"/>
    </source>
</evidence>
<protein>
    <submittedName>
        <fullName evidence="2">WAP four-disulfide core domain 10B</fullName>
    </submittedName>
</protein>
<reference evidence="2" key="2">
    <citation type="submission" date="2025-08" db="UniProtKB">
        <authorList>
            <consortium name="Ensembl"/>
        </authorList>
    </citation>
    <scope>IDENTIFICATION</scope>
</reference>
<evidence type="ECO:0000256" key="1">
    <source>
        <dbReference type="SAM" id="SignalP"/>
    </source>
</evidence>
<dbReference type="GeneTree" id="ENSGT00940000166702"/>
<sequence length="75" mass="8487">MPSQALLPVLLLCALLLQAQAGHRSHSRKRMQRSKSCNKSFNIDQCTHHCSYFQKCQENETCCATLCGNICLNIF</sequence>
<proteinExistence type="predicted"/>
<reference evidence="2" key="3">
    <citation type="submission" date="2025-09" db="UniProtKB">
        <authorList>
            <consortium name="Ensembl"/>
        </authorList>
    </citation>
    <scope>IDENTIFICATION</scope>
</reference>
<reference evidence="2" key="1">
    <citation type="submission" date="2016-12" db="EMBL/GenBank/DDBJ databases">
        <title>Mouse lemur reference genome and diversity panel.</title>
        <authorList>
            <person name="Harris R."/>
            <person name="Larsen P."/>
            <person name="Liu Y."/>
            <person name="Hughes D.S."/>
            <person name="Murali S."/>
            <person name="Raveendran M."/>
            <person name="Korchina V."/>
            <person name="Wang M."/>
            <person name="Jhangiani S."/>
            <person name="Bandaranaike D."/>
            <person name="Bellair M."/>
            <person name="Blankenburg K."/>
            <person name="Chao H."/>
            <person name="Dahdouli M."/>
            <person name="Dinh H."/>
            <person name="Doddapaneni H."/>
            <person name="English A."/>
            <person name="Firestine M."/>
            <person name="Gnanaolivu R."/>
            <person name="Gross S."/>
            <person name="Hernandez B."/>
            <person name="Javaid M."/>
            <person name="Jayaseelan J."/>
            <person name="Jones J."/>
            <person name="Khan Z."/>
            <person name="Kovar C."/>
            <person name="Kurapati P."/>
            <person name="Le B."/>
            <person name="Lee S."/>
            <person name="Li M."/>
            <person name="Mathew T."/>
            <person name="Narasimhan A."/>
            <person name="Ngo D."/>
            <person name="Nguyen L."/>
            <person name="Okwuonu G."/>
            <person name="Ongeri F."/>
            <person name="Osuji N."/>
            <person name="Pu L.-L."/>
            <person name="Puazo M."/>
            <person name="Quiroz J."/>
            <person name="Raj R."/>
            <person name="Rajbhandari K."/>
            <person name="Reid J.G."/>
            <person name="Santibanez J."/>
            <person name="Sexton D."/>
            <person name="Skinner E."/>
            <person name="Vee V."/>
            <person name="Weissenberger G."/>
            <person name="Wu Y."/>
            <person name="Xin Y."/>
            <person name="Han Y."/>
            <person name="Campbell C."/>
            <person name="Brown A."/>
            <person name="Sullivan B."/>
            <person name="Shelton J."/>
            <person name="Brown S."/>
            <person name="Dudchenko O."/>
            <person name="Machol I."/>
            <person name="Durand N."/>
            <person name="Shamim M."/>
            <person name="Lieberman A."/>
            <person name="Muzny D.M."/>
            <person name="Richards S."/>
            <person name="Yoder A."/>
            <person name="Worley K.C."/>
            <person name="Rogers J."/>
            <person name="Gibbs R.A."/>
        </authorList>
    </citation>
    <scope>NUCLEOTIDE SEQUENCE [LARGE SCALE GENOMIC DNA]</scope>
</reference>
<feature type="chain" id="PRO_5034770192" evidence="1">
    <location>
        <begin position="22"/>
        <end position="75"/>
    </location>
</feature>
<keyword evidence="3" id="KW-1185">Reference proteome</keyword>
<feature type="signal peptide" evidence="1">
    <location>
        <begin position="1"/>
        <end position="21"/>
    </location>
</feature>
<name>A0A8C5V6U8_MICMU</name>
<dbReference type="Proteomes" id="UP000694394">
    <property type="component" value="Chromosome 18"/>
</dbReference>